<evidence type="ECO:0000313" key="2">
    <source>
        <dbReference type="EMBL" id="MBY82112.1"/>
    </source>
</evidence>
<proteinExistence type="predicted"/>
<evidence type="ECO:0000256" key="1">
    <source>
        <dbReference type="SAM" id="MobiDB-lite"/>
    </source>
</evidence>
<dbReference type="AlphaFoldDB" id="A0A2S2QYB7"/>
<dbReference type="EMBL" id="GGMS01012909">
    <property type="protein sequence ID" value="MBY82112.1"/>
    <property type="molecule type" value="Transcribed_RNA"/>
</dbReference>
<reference evidence="2" key="1">
    <citation type="submission" date="2018-04" db="EMBL/GenBank/DDBJ databases">
        <title>Transcriptome assembly of Sipha flava.</title>
        <authorList>
            <person name="Scully E.D."/>
            <person name="Geib S.M."/>
            <person name="Palmer N.A."/>
            <person name="Koch K."/>
            <person name="Bradshaw J."/>
            <person name="Heng-Moss T."/>
            <person name="Sarath G."/>
        </authorList>
    </citation>
    <scope>NUCLEOTIDE SEQUENCE</scope>
</reference>
<name>A0A2S2QYB7_9HEMI</name>
<sequence>MTIAEFFMIRPHGPNCWTGLGAFSDRVLLLESDDDVIIPTIPLLRRHGVPVIRFHMVFECALRLTRPTHVHGTGQQNRVHDDGRTDGRMDRQTSSKLAREHSRTATLMHYLLERVRNEHR</sequence>
<accession>A0A2S2QYB7</accession>
<protein>
    <submittedName>
        <fullName evidence="2">Uncharacterized protein</fullName>
    </submittedName>
</protein>
<feature type="compositionally biased region" description="Basic and acidic residues" evidence="1">
    <location>
        <begin position="78"/>
        <end position="99"/>
    </location>
</feature>
<organism evidence="2">
    <name type="scientific">Sipha flava</name>
    <name type="common">yellow sugarcane aphid</name>
    <dbReference type="NCBI Taxonomy" id="143950"/>
    <lineage>
        <taxon>Eukaryota</taxon>
        <taxon>Metazoa</taxon>
        <taxon>Ecdysozoa</taxon>
        <taxon>Arthropoda</taxon>
        <taxon>Hexapoda</taxon>
        <taxon>Insecta</taxon>
        <taxon>Pterygota</taxon>
        <taxon>Neoptera</taxon>
        <taxon>Paraneoptera</taxon>
        <taxon>Hemiptera</taxon>
        <taxon>Sternorrhyncha</taxon>
        <taxon>Aphidomorpha</taxon>
        <taxon>Aphidoidea</taxon>
        <taxon>Aphididae</taxon>
        <taxon>Sipha</taxon>
    </lineage>
</organism>
<gene>
    <name evidence="2" type="ORF">g.129618</name>
</gene>
<feature type="region of interest" description="Disordered" evidence="1">
    <location>
        <begin position="69"/>
        <end position="99"/>
    </location>
</feature>